<dbReference type="AlphaFoldDB" id="D8SUN5"/>
<dbReference type="InterPro" id="IPR011009">
    <property type="entry name" value="Kinase-like_dom_sf"/>
</dbReference>
<dbReference type="SUPFAM" id="SSF52058">
    <property type="entry name" value="L domain-like"/>
    <property type="match status" value="1"/>
</dbReference>
<feature type="compositionally biased region" description="Pro residues" evidence="8">
    <location>
        <begin position="204"/>
        <end position="221"/>
    </location>
</feature>
<dbReference type="InterPro" id="IPR000719">
    <property type="entry name" value="Prot_kinase_dom"/>
</dbReference>
<dbReference type="Pfam" id="PF00560">
    <property type="entry name" value="LRR_1"/>
    <property type="match status" value="2"/>
</dbReference>
<feature type="non-terminal residue" evidence="11">
    <location>
        <position position="623"/>
    </location>
</feature>
<dbReference type="FunFam" id="1.10.510.10:FF:000095">
    <property type="entry name" value="protein STRUBBELIG-RECEPTOR FAMILY 8"/>
    <property type="match status" value="1"/>
</dbReference>
<dbReference type="Gene3D" id="3.80.10.10">
    <property type="entry name" value="Ribonuclease Inhibitor"/>
    <property type="match status" value="2"/>
</dbReference>
<evidence type="ECO:0000256" key="9">
    <source>
        <dbReference type="SAM" id="Phobius"/>
    </source>
</evidence>
<dbReference type="STRING" id="88036.D8SUN5"/>
<name>D8SUN5_SELML</name>
<evidence type="ECO:0000313" key="12">
    <source>
        <dbReference type="Proteomes" id="UP000001514"/>
    </source>
</evidence>
<dbReference type="Gene3D" id="1.10.510.10">
    <property type="entry name" value="Transferase(Phosphotransferase) domain 1"/>
    <property type="match status" value="1"/>
</dbReference>
<feature type="domain" description="Protein kinase" evidence="10">
    <location>
        <begin position="347"/>
        <end position="615"/>
    </location>
</feature>
<evidence type="ECO:0000313" key="11">
    <source>
        <dbReference type="EMBL" id="EFJ11865.1"/>
    </source>
</evidence>
<reference evidence="11 12" key="1">
    <citation type="journal article" date="2011" name="Science">
        <title>The Selaginella genome identifies genetic changes associated with the evolution of vascular plants.</title>
        <authorList>
            <person name="Banks J.A."/>
            <person name="Nishiyama T."/>
            <person name="Hasebe M."/>
            <person name="Bowman J.L."/>
            <person name="Gribskov M."/>
            <person name="dePamphilis C."/>
            <person name="Albert V.A."/>
            <person name="Aono N."/>
            <person name="Aoyama T."/>
            <person name="Ambrose B.A."/>
            <person name="Ashton N.W."/>
            <person name="Axtell M.J."/>
            <person name="Barker E."/>
            <person name="Barker M.S."/>
            <person name="Bennetzen J.L."/>
            <person name="Bonawitz N.D."/>
            <person name="Chapple C."/>
            <person name="Cheng C."/>
            <person name="Correa L.G."/>
            <person name="Dacre M."/>
            <person name="DeBarry J."/>
            <person name="Dreyer I."/>
            <person name="Elias M."/>
            <person name="Engstrom E.M."/>
            <person name="Estelle M."/>
            <person name="Feng L."/>
            <person name="Finet C."/>
            <person name="Floyd S.K."/>
            <person name="Frommer W.B."/>
            <person name="Fujita T."/>
            <person name="Gramzow L."/>
            <person name="Gutensohn M."/>
            <person name="Harholt J."/>
            <person name="Hattori M."/>
            <person name="Heyl A."/>
            <person name="Hirai T."/>
            <person name="Hiwatashi Y."/>
            <person name="Ishikawa M."/>
            <person name="Iwata M."/>
            <person name="Karol K.G."/>
            <person name="Koehler B."/>
            <person name="Kolukisaoglu U."/>
            <person name="Kubo M."/>
            <person name="Kurata T."/>
            <person name="Lalonde S."/>
            <person name="Li K."/>
            <person name="Li Y."/>
            <person name="Litt A."/>
            <person name="Lyons E."/>
            <person name="Manning G."/>
            <person name="Maruyama T."/>
            <person name="Michael T.P."/>
            <person name="Mikami K."/>
            <person name="Miyazaki S."/>
            <person name="Morinaga S."/>
            <person name="Murata T."/>
            <person name="Mueller-Roeber B."/>
            <person name="Nelson D.R."/>
            <person name="Obara M."/>
            <person name="Oguri Y."/>
            <person name="Olmstead R.G."/>
            <person name="Onodera N."/>
            <person name="Petersen B.L."/>
            <person name="Pils B."/>
            <person name="Prigge M."/>
            <person name="Rensing S.A."/>
            <person name="Riano-Pachon D.M."/>
            <person name="Roberts A.W."/>
            <person name="Sato Y."/>
            <person name="Scheller H.V."/>
            <person name="Schulz B."/>
            <person name="Schulz C."/>
            <person name="Shakirov E.V."/>
            <person name="Shibagaki N."/>
            <person name="Shinohara N."/>
            <person name="Shippen D.E."/>
            <person name="Soerensen I."/>
            <person name="Sotooka R."/>
            <person name="Sugimoto N."/>
            <person name="Sugita M."/>
            <person name="Sumikawa N."/>
            <person name="Tanurdzic M."/>
            <person name="Theissen G."/>
            <person name="Ulvskov P."/>
            <person name="Wakazuki S."/>
            <person name="Weng J.K."/>
            <person name="Willats W.W."/>
            <person name="Wipf D."/>
            <person name="Wolf P.G."/>
            <person name="Yang L."/>
            <person name="Zimmer A.D."/>
            <person name="Zhu Q."/>
            <person name="Mitros T."/>
            <person name="Hellsten U."/>
            <person name="Loque D."/>
            <person name="Otillar R."/>
            <person name="Salamov A."/>
            <person name="Schmutz J."/>
            <person name="Shapiro H."/>
            <person name="Lindquist E."/>
            <person name="Lucas S."/>
            <person name="Rokhsar D."/>
            <person name="Grigoriev I.V."/>
        </authorList>
    </citation>
    <scope>NUCLEOTIDE SEQUENCE [LARGE SCALE GENOMIC DNA]</scope>
</reference>
<evidence type="ECO:0000256" key="7">
    <source>
        <dbReference type="ARBA" id="ARBA00023136"/>
    </source>
</evidence>
<keyword evidence="2" id="KW-0433">Leucine-rich repeat</keyword>
<dbReference type="KEGG" id="smo:SELMODRAFT_41782"/>
<dbReference type="FunCoup" id="D8SUN5">
    <property type="interactions" value="207"/>
</dbReference>
<organism evidence="12">
    <name type="scientific">Selaginella moellendorffii</name>
    <name type="common">Spikemoss</name>
    <dbReference type="NCBI Taxonomy" id="88036"/>
    <lineage>
        <taxon>Eukaryota</taxon>
        <taxon>Viridiplantae</taxon>
        <taxon>Streptophyta</taxon>
        <taxon>Embryophyta</taxon>
        <taxon>Tracheophyta</taxon>
        <taxon>Lycopodiopsida</taxon>
        <taxon>Selaginellales</taxon>
        <taxon>Selaginellaceae</taxon>
        <taxon>Selaginella</taxon>
    </lineage>
</organism>
<dbReference type="Pfam" id="PF07714">
    <property type="entry name" value="PK_Tyr_Ser-Thr"/>
    <property type="match status" value="1"/>
</dbReference>
<dbReference type="GO" id="GO:0016020">
    <property type="term" value="C:membrane"/>
    <property type="evidence" value="ECO:0007669"/>
    <property type="project" value="UniProtKB-SubCell"/>
</dbReference>
<dbReference type="Gramene" id="EFJ11865">
    <property type="protein sequence ID" value="EFJ11865"/>
    <property type="gene ID" value="SELMODRAFT_41782"/>
</dbReference>
<keyword evidence="3 9" id="KW-0812">Transmembrane</keyword>
<evidence type="ECO:0000259" key="10">
    <source>
        <dbReference type="PROSITE" id="PS50011"/>
    </source>
</evidence>
<keyword evidence="7 9" id="KW-0472">Membrane</keyword>
<dbReference type="InterPro" id="IPR013210">
    <property type="entry name" value="LRR_N_plant-typ"/>
</dbReference>
<dbReference type="Proteomes" id="UP000001514">
    <property type="component" value="Unassembled WGS sequence"/>
</dbReference>
<dbReference type="PANTHER" id="PTHR48007">
    <property type="entry name" value="LEUCINE-RICH REPEAT RECEPTOR-LIKE PROTEIN KINASE PXC1"/>
    <property type="match status" value="1"/>
</dbReference>
<dbReference type="EMBL" id="GL377643">
    <property type="protein sequence ID" value="EFJ11865.1"/>
    <property type="molecule type" value="Genomic_DNA"/>
</dbReference>
<keyword evidence="6 9" id="KW-1133">Transmembrane helix</keyword>
<dbReference type="InterPro" id="IPR001245">
    <property type="entry name" value="Ser-Thr/Tyr_kinase_cat_dom"/>
</dbReference>
<sequence length="623" mass="68222">EALLAFKQSADWNGGRLRSWGRGSNLCTQWVGVSCVKGRVSKLVLEDYDLVGGIDSLLRLRSLRLLSLKNNALNGSIPPDLTNWRNVKFVFLGGNHLSGSIPRSISQLPHLWRLDLSNNRLSGPIPSSMDALTNLLTLRLEGNELSSALPPLAHLTMLNDFNVSANQLRGTIPKTLERFNASTFAGNAGLCGSPLPRCASILEPPSPAPSPDHTIGPPPPFRAYVPSSLAMPSHSNDTSSTPASTTTHSRKKQQQLSTGAIIAIVVGDAVVLVLMTSMFLVYYWRRSGRRGRKFEDRSSSSAAVEFDTDHPVSVSSMISNNTNNKLVFVGGGGSGQAPSFDLEHLLRASAEMLGKGSLGSAYKAMLVDGYVVAVKRLKDVTSTSRKDFEQHIELIGRMRSPHLVQLQAYYYAKDEKLLVYDYMPNGSLHSLLHGNRGPGRVPVDWTTRINIALGAARGLAYIHQESGSHKIPHGNIKSSNVFLDRNGVARIGDFGLALLMNSAACSRLVGYRAPEHCETRRISQKGDVYSFGVLLLEILTGKAPVQRDGVHDLPRWVQSVVREEWTAEVFDLELMRYRDIEEEMVALLQTAMACVAHSPDARPKMSQVVRMIEEIRGDASPES</sequence>
<dbReference type="Pfam" id="PF08263">
    <property type="entry name" value="LRRNT_2"/>
    <property type="match status" value="1"/>
</dbReference>
<dbReference type="SUPFAM" id="SSF56112">
    <property type="entry name" value="Protein kinase-like (PK-like)"/>
    <property type="match status" value="1"/>
</dbReference>
<dbReference type="InterPro" id="IPR046959">
    <property type="entry name" value="PRK1-6/SRF4-like"/>
</dbReference>
<evidence type="ECO:0000256" key="8">
    <source>
        <dbReference type="SAM" id="MobiDB-lite"/>
    </source>
</evidence>
<dbReference type="GO" id="GO:0005524">
    <property type="term" value="F:ATP binding"/>
    <property type="evidence" value="ECO:0007669"/>
    <property type="project" value="InterPro"/>
</dbReference>
<dbReference type="InterPro" id="IPR032675">
    <property type="entry name" value="LRR_dom_sf"/>
</dbReference>
<evidence type="ECO:0000256" key="6">
    <source>
        <dbReference type="ARBA" id="ARBA00022989"/>
    </source>
</evidence>
<comment type="subcellular location">
    <subcellularLocation>
        <location evidence="1">Membrane</location>
    </subcellularLocation>
</comment>
<evidence type="ECO:0000256" key="3">
    <source>
        <dbReference type="ARBA" id="ARBA00022692"/>
    </source>
</evidence>
<feature type="non-terminal residue" evidence="11">
    <location>
        <position position="1"/>
    </location>
</feature>
<dbReference type="PROSITE" id="PS51450">
    <property type="entry name" value="LRR"/>
    <property type="match status" value="1"/>
</dbReference>
<dbReference type="PANTHER" id="PTHR48007:SF4">
    <property type="entry name" value="LEUCINE-RICH REPEAT RECEPTOR-LIKE PROTEIN KINASE PXC1"/>
    <property type="match status" value="1"/>
</dbReference>
<dbReference type="FunFam" id="3.80.10.10:FF:000400">
    <property type="entry name" value="Nuclear pore complex protein NUP107"/>
    <property type="match status" value="1"/>
</dbReference>
<dbReference type="HOGENOM" id="CLU_000288_92_6_1"/>
<keyword evidence="12" id="KW-1185">Reference proteome</keyword>
<dbReference type="eggNOG" id="ENOG502QPUR">
    <property type="taxonomic scope" value="Eukaryota"/>
</dbReference>
<evidence type="ECO:0000256" key="4">
    <source>
        <dbReference type="ARBA" id="ARBA00022729"/>
    </source>
</evidence>
<feature type="compositionally biased region" description="Low complexity" evidence="8">
    <location>
        <begin position="235"/>
        <end position="247"/>
    </location>
</feature>
<dbReference type="PROSITE" id="PS50011">
    <property type="entry name" value="PROTEIN_KINASE_DOM"/>
    <property type="match status" value="1"/>
</dbReference>
<evidence type="ECO:0000256" key="5">
    <source>
        <dbReference type="ARBA" id="ARBA00022737"/>
    </source>
</evidence>
<proteinExistence type="predicted"/>
<dbReference type="Gene3D" id="3.30.200.20">
    <property type="entry name" value="Phosphorylase Kinase, domain 1"/>
    <property type="match status" value="1"/>
</dbReference>
<evidence type="ECO:0000256" key="1">
    <source>
        <dbReference type="ARBA" id="ARBA00004370"/>
    </source>
</evidence>
<feature type="region of interest" description="Disordered" evidence="8">
    <location>
        <begin position="202"/>
        <end position="253"/>
    </location>
</feature>
<dbReference type="InParanoid" id="D8SUN5"/>
<keyword evidence="5" id="KW-0677">Repeat</keyword>
<dbReference type="GO" id="GO:0004672">
    <property type="term" value="F:protein kinase activity"/>
    <property type="evidence" value="ECO:0007669"/>
    <property type="project" value="InterPro"/>
</dbReference>
<protein>
    <recommendedName>
        <fullName evidence="10">Protein kinase domain-containing protein</fullName>
    </recommendedName>
</protein>
<dbReference type="InterPro" id="IPR001611">
    <property type="entry name" value="Leu-rich_rpt"/>
</dbReference>
<gene>
    <name evidence="11" type="ORF">SELMODRAFT_41782</name>
</gene>
<dbReference type="CDD" id="cd14066">
    <property type="entry name" value="STKc_IRAK"/>
    <property type="match status" value="1"/>
</dbReference>
<keyword evidence="4" id="KW-0732">Signal</keyword>
<feature type="transmembrane region" description="Helical" evidence="9">
    <location>
        <begin position="260"/>
        <end position="284"/>
    </location>
</feature>
<evidence type="ECO:0000256" key="2">
    <source>
        <dbReference type="ARBA" id="ARBA00022614"/>
    </source>
</evidence>
<accession>D8SUN5</accession>